<organism evidence="10 11">
    <name type="scientific">Ditylenchus dipsaci</name>
    <dbReference type="NCBI Taxonomy" id="166011"/>
    <lineage>
        <taxon>Eukaryota</taxon>
        <taxon>Metazoa</taxon>
        <taxon>Ecdysozoa</taxon>
        <taxon>Nematoda</taxon>
        <taxon>Chromadorea</taxon>
        <taxon>Rhabditida</taxon>
        <taxon>Tylenchina</taxon>
        <taxon>Tylenchomorpha</taxon>
        <taxon>Sphaerularioidea</taxon>
        <taxon>Anguinidae</taxon>
        <taxon>Anguininae</taxon>
        <taxon>Ditylenchus</taxon>
    </lineage>
</organism>
<feature type="domain" description="Aldehyde dehydrogenase" evidence="9">
    <location>
        <begin position="12"/>
        <end position="192"/>
    </location>
</feature>
<evidence type="ECO:0000256" key="8">
    <source>
        <dbReference type="RuleBase" id="RU003345"/>
    </source>
</evidence>
<evidence type="ECO:0000313" key="10">
    <source>
        <dbReference type="Proteomes" id="UP000887574"/>
    </source>
</evidence>
<protein>
    <recommendedName>
        <fullName evidence="4">Succinate-semialdehyde dehydrogenase, mitochondrial</fullName>
        <ecNumber evidence="3">1.2.1.24</ecNumber>
    </recommendedName>
    <alternativeName>
        <fullName evidence="6">NAD(+)-dependent succinic semialdehyde dehydrogenase</fullName>
    </alternativeName>
</protein>
<name>A0A915DGH7_9BILA</name>
<dbReference type="WBParaSite" id="jg19010">
    <property type="protein sequence ID" value="jg19010"/>
    <property type="gene ID" value="jg19010"/>
</dbReference>
<dbReference type="Pfam" id="PF00171">
    <property type="entry name" value="Aldedh"/>
    <property type="match status" value="2"/>
</dbReference>
<dbReference type="InterPro" id="IPR029510">
    <property type="entry name" value="Ald_DH_CS_GLU"/>
</dbReference>
<evidence type="ECO:0000256" key="4">
    <source>
        <dbReference type="ARBA" id="ARBA00019842"/>
    </source>
</evidence>
<dbReference type="InterPro" id="IPR015590">
    <property type="entry name" value="Aldehyde_DH_dom"/>
</dbReference>
<dbReference type="Gene3D" id="3.40.605.10">
    <property type="entry name" value="Aldehyde Dehydrogenase, Chain A, domain 1"/>
    <property type="match status" value="1"/>
</dbReference>
<accession>A0A915DGH7</accession>
<dbReference type="GO" id="GO:0004777">
    <property type="term" value="F:succinate-semialdehyde dehydrogenase (NAD+) activity"/>
    <property type="evidence" value="ECO:0007669"/>
    <property type="project" value="UniProtKB-EC"/>
</dbReference>
<dbReference type="GO" id="GO:0009450">
    <property type="term" value="P:gamma-aminobutyric acid catabolic process"/>
    <property type="evidence" value="ECO:0007669"/>
    <property type="project" value="TreeGrafter"/>
</dbReference>
<evidence type="ECO:0000256" key="6">
    <source>
        <dbReference type="ARBA" id="ARBA00030806"/>
    </source>
</evidence>
<evidence type="ECO:0000256" key="5">
    <source>
        <dbReference type="ARBA" id="ARBA00023002"/>
    </source>
</evidence>
<dbReference type="PANTHER" id="PTHR43353">
    <property type="entry name" value="SUCCINATE-SEMIALDEHYDE DEHYDROGENASE, MITOCHONDRIAL"/>
    <property type="match status" value="1"/>
</dbReference>
<evidence type="ECO:0000256" key="1">
    <source>
        <dbReference type="ARBA" id="ARBA00005176"/>
    </source>
</evidence>
<evidence type="ECO:0000313" key="11">
    <source>
        <dbReference type="WBParaSite" id="jg19010"/>
    </source>
</evidence>
<reference evidence="11" key="1">
    <citation type="submission" date="2022-11" db="UniProtKB">
        <authorList>
            <consortium name="WormBaseParasite"/>
        </authorList>
    </citation>
    <scope>IDENTIFICATION</scope>
</reference>
<comment type="similarity">
    <text evidence="2 8">Belongs to the aldehyde dehydrogenase family.</text>
</comment>
<dbReference type="PROSITE" id="PS00070">
    <property type="entry name" value="ALDEHYDE_DEHYDR_CYS"/>
    <property type="match status" value="1"/>
</dbReference>
<dbReference type="AlphaFoldDB" id="A0A915DGH7"/>
<dbReference type="InterPro" id="IPR016163">
    <property type="entry name" value="Ald_DH_C"/>
</dbReference>
<evidence type="ECO:0000256" key="3">
    <source>
        <dbReference type="ARBA" id="ARBA00013051"/>
    </source>
</evidence>
<comment type="pathway">
    <text evidence="1">Amino-acid degradation; 4-aminobutanoate degradation.</text>
</comment>
<sequence>MIKNFFLMLPIADAEIAVSAAKQAFTNWSSETTAKERGAILNRWYNILVEKEESMAELLTREQGKPLAEAKGEIQYSASFLDWYAGEARRIYGQVVSPPKLNRQHLHVREPIGVVGIITPWNFPAAMIARKAGAALAAGCSLVIKPAEDTPLSALALAQTAHEAGIPKGVFNVIPPTERIQLKFLSNQEIYIIHILIAKFIVFRFLCDSPDVDCISFTGSTAVGKILLHQSANTVKRVCLELGGNAPLIVFQSADIDQAVEGTIASKFRCAGQTCVASNRFYVHSSIHNEFVEKLSLAVKKLKLGNGLEKNVNQGPLINDKAVEKVEELVQDAVFKHAQLVCGGKRVPETTIFEPTILTEVTEEMEITQAEIFGPVVAIQKFESEQEVLQRLMTQDMDWQAIYSPRICPKSTE</sequence>
<dbReference type="GO" id="GO:0005739">
    <property type="term" value="C:mitochondrion"/>
    <property type="evidence" value="ECO:0007669"/>
    <property type="project" value="TreeGrafter"/>
</dbReference>
<dbReference type="InterPro" id="IPR016160">
    <property type="entry name" value="Ald_DH_CS_CYS"/>
</dbReference>
<feature type="domain" description="Aldehyde dehydrogenase" evidence="9">
    <location>
        <begin position="204"/>
        <end position="391"/>
    </location>
</feature>
<dbReference type="Proteomes" id="UP000887574">
    <property type="component" value="Unplaced"/>
</dbReference>
<evidence type="ECO:0000259" key="9">
    <source>
        <dbReference type="Pfam" id="PF00171"/>
    </source>
</evidence>
<feature type="active site" evidence="7">
    <location>
        <position position="241"/>
    </location>
</feature>
<dbReference type="FunFam" id="3.40.309.10:FF:000004">
    <property type="entry name" value="Succinate-semialdehyde dehydrogenase I"/>
    <property type="match status" value="1"/>
</dbReference>
<keyword evidence="10" id="KW-1185">Reference proteome</keyword>
<keyword evidence="5 8" id="KW-0560">Oxidoreductase</keyword>
<proteinExistence type="inferred from homology"/>
<dbReference type="FunFam" id="3.40.605.10:FF:000005">
    <property type="entry name" value="Succinate-semialdehyde dehydrogenase I"/>
    <property type="match status" value="1"/>
</dbReference>
<dbReference type="Gene3D" id="3.40.309.10">
    <property type="entry name" value="Aldehyde Dehydrogenase, Chain A, domain 2"/>
    <property type="match status" value="1"/>
</dbReference>
<evidence type="ECO:0000256" key="7">
    <source>
        <dbReference type="PROSITE-ProRule" id="PRU10007"/>
    </source>
</evidence>
<dbReference type="CDD" id="cd07103">
    <property type="entry name" value="ALDH_F5_SSADH_GabD"/>
    <property type="match status" value="1"/>
</dbReference>
<dbReference type="SUPFAM" id="SSF53720">
    <property type="entry name" value="ALDH-like"/>
    <property type="match status" value="1"/>
</dbReference>
<evidence type="ECO:0000256" key="2">
    <source>
        <dbReference type="ARBA" id="ARBA00009986"/>
    </source>
</evidence>
<dbReference type="InterPro" id="IPR016162">
    <property type="entry name" value="Ald_DH_N"/>
</dbReference>
<dbReference type="InterPro" id="IPR050740">
    <property type="entry name" value="Aldehyde_DH_Superfamily"/>
</dbReference>
<dbReference type="InterPro" id="IPR016161">
    <property type="entry name" value="Ald_DH/histidinol_DH"/>
</dbReference>
<dbReference type="PANTHER" id="PTHR43353:SF5">
    <property type="entry name" value="SUCCINATE-SEMIALDEHYDE DEHYDROGENASE, MITOCHONDRIAL"/>
    <property type="match status" value="1"/>
</dbReference>
<dbReference type="EC" id="1.2.1.24" evidence="3"/>
<dbReference type="PROSITE" id="PS00687">
    <property type="entry name" value="ALDEHYDE_DEHYDR_GLU"/>
    <property type="match status" value="1"/>
</dbReference>